<dbReference type="GO" id="GO:0040029">
    <property type="term" value="P:epigenetic regulation of gene expression"/>
    <property type="evidence" value="ECO:0007669"/>
    <property type="project" value="TreeGrafter"/>
</dbReference>
<evidence type="ECO:0000256" key="1">
    <source>
        <dbReference type="ARBA" id="ARBA00005947"/>
    </source>
</evidence>
<name>A0A9J6PAR6_9PROT</name>
<proteinExistence type="inferred from homology"/>
<dbReference type="PRINTS" id="PR01270">
    <property type="entry name" value="HDASUPER"/>
</dbReference>
<evidence type="ECO:0000313" key="4">
    <source>
        <dbReference type="EMBL" id="MCP1336205.1"/>
    </source>
</evidence>
<keyword evidence="2" id="KW-0378">Hydrolase</keyword>
<gene>
    <name evidence="4" type="ORF">NJQ99_07290</name>
</gene>
<dbReference type="InterPro" id="IPR023801">
    <property type="entry name" value="His_deacetylse_dom"/>
</dbReference>
<dbReference type="GO" id="GO:0016787">
    <property type="term" value="F:hydrolase activity"/>
    <property type="evidence" value="ECO:0007669"/>
    <property type="project" value="UniProtKB-KW"/>
</dbReference>
<feature type="domain" description="Histone deacetylase" evidence="3">
    <location>
        <begin position="19"/>
        <end position="281"/>
    </location>
</feature>
<dbReference type="AlphaFoldDB" id="A0A9J6PAR6"/>
<reference evidence="4" key="1">
    <citation type="submission" date="2022-06" db="EMBL/GenBank/DDBJ databases">
        <title>Isolation and Genomics of Futiania mangrovii gen. nov., sp. nov., a Rare and Metabolically-versatile member in the Class Alphaproteobacteria.</title>
        <authorList>
            <person name="Liu L."/>
            <person name="Huang W.-C."/>
            <person name="Pan J."/>
            <person name="Li J."/>
            <person name="Huang Y."/>
            <person name="Du H."/>
            <person name="Liu Y."/>
            <person name="Li M."/>
        </authorList>
    </citation>
    <scope>NUCLEOTIDE SEQUENCE</scope>
    <source>
        <strain evidence="4">FT118</strain>
    </source>
</reference>
<comment type="caution">
    <text evidence="4">The sequence shown here is derived from an EMBL/GenBank/DDBJ whole genome shotgun (WGS) entry which is preliminary data.</text>
</comment>
<dbReference type="Gene3D" id="3.40.800.20">
    <property type="entry name" value="Histone deacetylase domain"/>
    <property type="match status" value="1"/>
</dbReference>
<dbReference type="CDD" id="cd09993">
    <property type="entry name" value="HDAC_classIV"/>
    <property type="match status" value="1"/>
</dbReference>
<dbReference type="PANTHER" id="PTHR10625">
    <property type="entry name" value="HISTONE DEACETYLASE HDAC1-RELATED"/>
    <property type="match status" value="1"/>
</dbReference>
<dbReference type="Proteomes" id="UP001055804">
    <property type="component" value="Unassembled WGS sequence"/>
</dbReference>
<accession>A0A9J6PAR6</accession>
<evidence type="ECO:0000256" key="2">
    <source>
        <dbReference type="ARBA" id="ARBA00022801"/>
    </source>
</evidence>
<dbReference type="EMBL" id="JAMZFT010000002">
    <property type="protein sequence ID" value="MCP1336205.1"/>
    <property type="molecule type" value="Genomic_DNA"/>
</dbReference>
<sequence>MPLPIVHHPGYRAPLDPNHRFPMGKFGRVFEILLEEGLVAPGGHVQPVEAPPNWLRLAHDTAYVDQVMTLTVPPDVARRIGFPMTAEVARRSRLACAGTLLTARLALEQGLACNTAGGSHHAARPHGAGFCVFNDVGVAASVLLAEGAVSRILVVDLDVHQGDGTAQIFADEPRVFTFSMHAEKNFPARKMQSYRDVPLPDGMEDADYLSTLATHLPDLLTQVRPDLVFYNAGVDPHRDDRLGRLALSDAGIARRDAYVLETCLAVGVPLAGVLGGGYDRDVDVVARRHAILHRTAAGVFARRRL</sequence>
<dbReference type="RefSeq" id="WP_269333194.1">
    <property type="nucleotide sequence ID" value="NZ_JAMZFT010000002.1"/>
</dbReference>
<keyword evidence="5" id="KW-1185">Reference proteome</keyword>
<dbReference type="InterPro" id="IPR000286">
    <property type="entry name" value="HDACs"/>
</dbReference>
<protein>
    <submittedName>
        <fullName evidence="4">Histone deacetylase</fullName>
    </submittedName>
</protein>
<dbReference type="SUPFAM" id="SSF52768">
    <property type="entry name" value="Arginase/deacetylase"/>
    <property type="match status" value="1"/>
</dbReference>
<dbReference type="PANTHER" id="PTHR10625:SF32">
    <property type="entry name" value="HISTONE DEACETYLASE"/>
    <property type="match status" value="1"/>
</dbReference>
<dbReference type="InterPro" id="IPR044150">
    <property type="entry name" value="HDAC_classIV"/>
</dbReference>
<evidence type="ECO:0000313" key="5">
    <source>
        <dbReference type="Proteomes" id="UP001055804"/>
    </source>
</evidence>
<dbReference type="InterPro" id="IPR023696">
    <property type="entry name" value="Ureohydrolase_dom_sf"/>
</dbReference>
<dbReference type="GO" id="GO:0004407">
    <property type="term" value="F:histone deacetylase activity"/>
    <property type="evidence" value="ECO:0007669"/>
    <property type="project" value="InterPro"/>
</dbReference>
<organism evidence="4 5">
    <name type="scientific">Futiania mangrovi</name>
    <dbReference type="NCBI Taxonomy" id="2959716"/>
    <lineage>
        <taxon>Bacteria</taxon>
        <taxon>Pseudomonadati</taxon>
        <taxon>Pseudomonadota</taxon>
        <taxon>Alphaproteobacteria</taxon>
        <taxon>Futianiales</taxon>
        <taxon>Futianiaceae</taxon>
        <taxon>Futiania</taxon>
    </lineage>
</organism>
<evidence type="ECO:0000259" key="3">
    <source>
        <dbReference type="Pfam" id="PF00850"/>
    </source>
</evidence>
<dbReference type="Pfam" id="PF00850">
    <property type="entry name" value="Hist_deacetyl"/>
    <property type="match status" value="1"/>
</dbReference>
<comment type="similarity">
    <text evidence="1">Belongs to the histone deacetylase family.</text>
</comment>
<dbReference type="InterPro" id="IPR037138">
    <property type="entry name" value="His_deacetylse_dom_sf"/>
</dbReference>